<evidence type="ECO:0000256" key="1">
    <source>
        <dbReference type="ARBA" id="ARBA00006622"/>
    </source>
</evidence>
<evidence type="ECO:0000256" key="3">
    <source>
        <dbReference type="ARBA" id="ARBA00022964"/>
    </source>
</evidence>
<protein>
    <submittedName>
        <fullName evidence="6">Cysteine dioxygenase</fullName>
    </submittedName>
</protein>
<proteinExistence type="inferred from homology"/>
<dbReference type="Gene3D" id="1.20.5.440">
    <property type="entry name" value="ATP synthase delta/epsilon subunit, C-terminal domain"/>
    <property type="match status" value="1"/>
</dbReference>
<dbReference type="InterPro" id="IPR014710">
    <property type="entry name" value="RmlC-like_jellyroll"/>
</dbReference>
<accession>A0ABW4L248</accession>
<name>A0ABW4L248_9BURK</name>
<dbReference type="Gene3D" id="2.60.120.10">
    <property type="entry name" value="Jelly Rolls"/>
    <property type="match status" value="1"/>
</dbReference>
<dbReference type="EMBL" id="JBHUEJ010000048">
    <property type="protein sequence ID" value="MFD1712750.1"/>
    <property type="molecule type" value="Genomic_DNA"/>
</dbReference>
<keyword evidence="2" id="KW-0479">Metal-binding</keyword>
<evidence type="ECO:0000313" key="6">
    <source>
        <dbReference type="EMBL" id="MFD1712750.1"/>
    </source>
</evidence>
<dbReference type="RefSeq" id="WP_147914822.1">
    <property type="nucleotide sequence ID" value="NZ_JBHUEJ010000048.1"/>
</dbReference>
<reference evidence="7" key="1">
    <citation type="journal article" date="2019" name="Int. J. Syst. Evol. Microbiol.">
        <title>The Global Catalogue of Microorganisms (GCM) 10K type strain sequencing project: providing services to taxonomists for standard genome sequencing and annotation.</title>
        <authorList>
            <consortium name="The Broad Institute Genomics Platform"/>
            <consortium name="The Broad Institute Genome Sequencing Center for Infectious Disease"/>
            <person name="Wu L."/>
            <person name="Ma J."/>
        </authorList>
    </citation>
    <scope>NUCLEOTIDE SEQUENCE [LARGE SCALE GENOMIC DNA]</scope>
    <source>
        <strain evidence="7">LMG 29247</strain>
    </source>
</reference>
<comment type="similarity">
    <text evidence="1">Belongs to the cysteine dioxygenase family.</text>
</comment>
<keyword evidence="4" id="KW-0560">Oxidoreductase</keyword>
<dbReference type="InterPro" id="IPR010300">
    <property type="entry name" value="CDO_1"/>
</dbReference>
<dbReference type="GO" id="GO:0051213">
    <property type="term" value="F:dioxygenase activity"/>
    <property type="evidence" value="ECO:0007669"/>
    <property type="project" value="UniProtKB-KW"/>
</dbReference>
<dbReference type="PANTHER" id="PTHR12918:SF1">
    <property type="entry name" value="CYSTEINE DIOXYGENASE TYPE 1"/>
    <property type="match status" value="1"/>
</dbReference>
<gene>
    <name evidence="6" type="ORF">ACFSF0_19305</name>
</gene>
<evidence type="ECO:0000256" key="2">
    <source>
        <dbReference type="ARBA" id="ARBA00022723"/>
    </source>
</evidence>
<dbReference type="CDD" id="cd10548">
    <property type="entry name" value="cupin_CDO"/>
    <property type="match status" value="1"/>
</dbReference>
<organism evidence="6 7">
    <name type="scientific">Ottowia flava</name>
    <dbReference type="NCBI Taxonomy" id="2675430"/>
    <lineage>
        <taxon>Bacteria</taxon>
        <taxon>Pseudomonadati</taxon>
        <taxon>Pseudomonadota</taxon>
        <taxon>Betaproteobacteria</taxon>
        <taxon>Burkholderiales</taxon>
        <taxon>Comamonadaceae</taxon>
        <taxon>Ottowia</taxon>
    </lineage>
</organism>
<keyword evidence="3 6" id="KW-0223">Dioxygenase</keyword>
<sequence>MGVQENRLLEFVAAMTRLVEAGPADEARLLQGAEPLMKALVAHDDWLPEAMAQPHPQFYQQHLLYGDPLDRFSLVSFVWGPGQQTPVHDHTVWGIIGMLRGSECAQAFDRAADGRFVPAGPEVTLRPGDLDTVSPTLGDIHLVRNAHADRVSISIHLYGGNIGRIARHVYVPETGEVKDFVSGYSNTLSPNLWARVAS</sequence>
<keyword evidence="7" id="KW-1185">Reference proteome</keyword>
<dbReference type="SUPFAM" id="SSF51182">
    <property type="entry name" value="RmlC-like cupins"/>
    <property type="match status" value="1"/>
</dbReference>
<comment type="caution">
    <text evidence="6">The sequence shown here is derived from an EMBL/GenBank/DDBJ whole genome shotgun (WGS) entry which is preliminary data.</text>
</comment>
<keyword evidence="5" id="KW-0408">Iron</keyword>
<evidence type="ECO:0000313" key="7">
    <source>
        <dbReference type="Proteomes" id="UP001597304"/>
    </source>
</evidence>
<dbReference type="PANTHER" id="PTHR12918">
    <property type="entry name" value="CYSTEINE DIOXYGENASE"/>
    <property type="match status" value="1"/>
</dbReference>
<dbReference type="Proteomes" id="UP001597304">
    <property type="component" value="Unassembled WGS sequence"/>
</dbReference>
<evidence type="ECO:0000256" key="5">
    <source>
        <dbReference type="ARBA" id="ARBA00023004"/>
    </source>
</evidence>
<dbReference type="InterPro" id="IPR011051">
    <property type="entry name" value="RmlC_Cupin_sf"/>
</dbReference>
<evidence type="ECO:0000256" key="4">
    <source>
        <dbReference type="ARBA" id="ARBA00023002"/>
    </source>
</evidence>